<evidence type="ECO:0000313" key="3">
    <source>
        <dbReference type="EMBL" id="KAJ8778636.1"/>
    </source>
</evidence>
<proteinExistence type="predicted"/>
<evidence type="ECO:0000256" key="1">
    <source>
        <dbReference type="PROSITE-ProRule" id="PRU00043"/>
    </source>
</evidence>
<name>A0AB34GG69_ESCRO</name>
<dbReference type="InterPro" id="IPR002126">
    <property type="entry name" value="Cadherin-like_dom"/>
</dbReference>
<evidence type="ECO:0000259" key="2">
    <source>
        <dbReference type="PROSITE" id="PS50268"/>
    </source>
</evidence>
<protein>
    <recommendedName>
        <fullName evidence="2">Cadherin domain-containing protein</fullName>
    </recommendedName>
</protein>
<dbReference type="GO" id="GO:0007156">
    <property type="term" value="P:homophilic cell adhesion via plasma membrane adhesion molecules"/>
    <property type="evidence" value="ECO:0007669"/>
    <property type="project" value="InterPro"/>
</dbReference>
<accession>A0AB34GG69</accession>
<dbReference type="GO" id="GO:0016020">
    <property type="term" value="C:membrane"/>
    <property type="evidence" value="ECO:0007669"/>
    <property type="project" value="InterPro"/>
</dbReference>
<dbReference type="CDD" id="cd11304">
    <property type="entry name" value="Cadherin_repeat"/>
    <property type="match status" value="1"/>
</dbReference>
<keyword evidence="4" id="KW-1185">Reference proteome</keyword>
<dbReference type="GO" id="GO:0005509">
    <property type="term" value="F:calcium ion binding"/>
    <property type="evidence" value="ECO:0007669"/>
    <property type="project" value="UniProtKB-UniRule"/>
</dbReference>
<dbReference type="AlphaFoldDB" id="A0AB34GG69"/>
<dbReference type="Proteomes" id="UP001159641">
    <property type="component" value="Unassembled WGS sequence"/>
</dbReference>
<keyword evidence="1" id="KW-0106">Calcium</keyword>
<comment type="caution">
    <text evidence="3">The sequence shown here is derived from an EMBL/GenBank/DDBJ whole genome shotgun (WGS) entry which is preliminary data.</text>
</comment>
<dbReference type="PROSITE" id="PS50268">
    <property type="entry name" value="CADHERIN_2"/>
    <property type="match status" value="1"/>
</dbReference>
<evidence type="ECO:0000313" key="4">
    <source>
        <dbReference type="Proteomes" id="UP001159641"/>
    </source>
</evidence>
<reference evidence="3 4" key="1">
    <citation type="submission" date="2022-11" db="EMBL/GenBank/DDBJ databases">
        <title>Whole genome sequence of Eschrichtius robustus ER-17-0199.</title>
        <authorList>
            <person name="Bruniche-Olsen A."/>
            <person name="Black A.N."/>
            <person name="Fields C.J."/>
            <person name="Walden K."/>
            <person name="Dewoody J.A."/>
        </authorList>
    </citation>
    <scope>NUCLEOTIDE SEQUENCE [LARGE SCALE GENOMIC DNA]</scope>
    <source>
        <strain evidence="3">ER-17-0199</strain>
        <tissue evidence="3">Blubber</tissue>
    </source>
</reference>
<dbReference type="EMBL" id="JAIQCJ010002240">
    <property type="protein sequence ID" value="KAJ8778636.1"/>
    <property type="molecule type" value="Genomic_DNA"/>
</dbReference>
<feature type="domain" description="Cadherin" evidence="2">
    <location>
        <begin position="85"/>
        <end position="125"/>
    </location>
</feature>
<organism evidence="3 4">
    <name type="scientific">Eschrichtius robustus</name>
    <name type="common">California gray whale</name>
    <name type="synonym">Eschrichtius gibbosus</name>
    <dbReference type="NCBI Taxonomy" id="9764"/>
    <lineage>
        <taxon>Eukaryota</taxon>
        <taxon>Metazoa</taxon>
        <taxon>Chordata</taxon>
        <taxon>Craniata</taxon>
        <taxon>Vertebrata</taxon>
        <taxon>Euteleostomi</taxon>
        <taxon>Mammalia</taxon>
        <taxon>Eutheria</taxon>
        <taxon>Laurasiatheria</taxon>
        <taxon>Artiodactyla</taxon>
        <taxon>Whippomorpha</taxon>
        <taxon>Cetacea</taxon>
        <taxon>Mysticeti</taxon>
        <taxon>Eschrichtiidae</taxon>
        <taxon>Eschrichtius</taxon>
    </lineage>
</organism>
<gene>
    <name evidence="3" type="ORF">J1605_013313</name>
</gene>
<sequence>MREVTDGPPVNLSRALPPCTMGVPAGNSLDSSDMSLALVLGAPSTSPLQNTCLAQDTFPTVEECVEMHQKPKEPAGVVTTGKEQLDFETGPHIFDLQICVKDDVGVTDLQVLTVQVTDVNEPPEFQGNLAKGLDLYIVEGAKPGFVYQVEAFDPEDTSQNTPLSVSLLLKPQRGFSVWSLTQEPGVSAGHSADALWSQVPVAGGLCAGRCGWGPAFAPLPYFLISPSKSFRMSANGTLFSTTEFDFEAGHSR</sequence>